<reference evidence="2 5" key="2">
    <citation type="submission" date="2020-04" db="EMBL/GenBank/DDBJ databases">
        <title>MicrobeNet Type strains.</title>
        <authorList>
            <person name="Nicholson A.C."/>
        </authorList>
    </citation>
    <scope>NUCLEOTIDE SEQUENCE [LARGE SCALE GENOMIC DNA]</scope>
    <source>
        <strain evidence="2 5">CCUG 33494</strain>
    </source>
</reference>
<comment type="caution">
    <text evidence="2">The sequence shown here is derived from an EMBL/GenBank/DDBJ whole genome shotgun (WGS) entry which is preliminary data.</text>
</comment>
<evidence type="ECO:0000313" key="2">
    <source>
        <dbReference type="EMBL" id="NKY66958.1"/>
    </source>
</evidence>
<dbReference type="PIRSF" id="PIRSF021320">
    <property type="entry name" value="DUF984"/>
    <property type="match status" value="1"/>
</dbReference>
<dbReference type="InterPro" id="IPR015947">
    <property type="entry name" value="PUA-like_sf"/>
</dbReference>
<dbReference type="Gene3D" id="3.10.400.10">
    <property type="entry name" value="Sulfate adenylyltransferase"/>
    <property type="match status" value="1"/>
</dbReference>
<protein>
    <submittedName>
        <fullName evidence="2">ASCH domain-containing protein</fullName>
    </submittedName>
    <submittedName>
        <fullName evidence="3">Uncharacterized protein YhfF</fullName>
    </submittedName>
</protein>
<organism evidence="2 5">
    <name type="scientific">Weissella hellenica</name>
    <dbReference type="NCBI Taxonomy" id="46256"/>
    <lineage>
        <taxon>Bacteria</taxon>
        <taxon>Bacillati</taxon>
        <taxon>Bacillota</taxon>
        <taxon>Bacilli</taxon>
        <taxon>Lactobacillales</taxon>
        <taxon>Lactobacillaceae</taxon>
        <taxon>Weissella</taxon>
    </lineage>
</organism>
<evidence type="ECO:0000313" key="5">
    <source>
        <dbReference type="Proteomes" id="UP000585749"/>
    </source>
</evidence>
<dbReference type="OrthoDB" id="9807542at2"/>
<evidence type="ECO:0000313" key="4">
    <source>
        <dbReference type="Proteomes" id="UP000182448"/>
    </source>
</evidence>
<dbReference type="PANTHER" id="PTHR39203:SF1">
    <property type="entry name" value="CYTOPLASMIC PROTEIN"/>
    <property type="match status" value="1"/>
</dbReference>
<evidence type="ECO:0000259" key="1">
    <source>
        <dbReference type="SMART" id="SM01022"/>
    </source>
</evidence>
<gene>
    <name evidence="3" type="ORF">GA0061075_10658</name>
    <name evidence="2" type="ORF">HF960_04640</name>
</gene>
<dbReference type="Proteomes" id="UP000585749">
    <property type="component" value="Unassembled WGS sequence"/>
</dbReference>
<dbReference type="PANTHER" id="PTHR39203">
    <property type="entry name" value="CYTOPLASMIC PROTEIN-RELATED"/>
    <property type="match status" value="1"/>
</dbReference>
<feature type="domain" description="ASCH" evidence="1">
    <location>
        <begin position="29"/>
        <end position="151"/>
    </location>
</feature>
<accession>A0A4Y4G7J5</accession>
<name>A0A4Y4G7J5_WEIHE</name>
<dbReference type="EMBL" id="FMAW01000006">
    <property type="protein sequence ID" value="SCB91458.1"/>
    <property type="molecule type" value="Genomic_DNA"/>
</dbReference>
<keyword evidence="4" id="KW-1185">Reference proteome</keyword>
<reference evidence="3 4" key="1">
    <citation type="submission" date="2016-08" db="EMBL/GenBank/DDBJ databases">
        <authorList>
            <person name="Varghese N."/>
            <person name="Submissions Spin"/>
        </authorList>
    </citation>
    <scope>NUCLEOTIDE SEQUENCE [LARGE SCALE GENOMIC DNA]</scope>
    <source>
        <strain evidence="3 4">R-53116</strain>
    </source>
</reference>
<proteinExistence type="predicted"/>
<dbReference type="SUPFAM" id="SSF88697">
    <property type="entry name" value="PUA domain-like"/>
    <property type="match status" value="1"/>
</dbReference>
<dbReference type="SMART" id="SM01022">
    <property type="entry name" value="ASCH"/>
    <property type="match status" value="1"/>
</dbReference>
<dbReference type="Pfam" id="PF04266">
    <property type="entry name" value="ASCH"/>
    <property type="match status" value="1"/>
</dbReference>
<dbReference type="InterPro" id="IPR009326">
    <property type="entry name" value="DUF984"/>
</dbReference>
<dbReference type="InterPro" id="IPR007374">
    <property type="entry name" value="ASCH_domain"/>
</dbReference>
<dbReference type="AlphaFoldDB" id="A0A4Y4G7J5"/>
<dbReference type="Proteomes" id="UP000182448">
    <property type="component" value="Unassembled WGS sequence"/>
</dbReference>
<sequence length="153" mass="17354">MVNNRQVTQYWGNFCALKGISPATPYSAWAYGDSPEMADELAELTRRGIKTATTSAADLYESDEPQPYVGEYNLILDGHQQPVCITVTKVVEVVPYDVVSAEHAYHEGEGDRSLAYWRQVHQKFFKAEYASIGRQFNEQIPCICEVFEVVYVF</sequence>
<dbReference type="RefSeq" id="WP_074427289.1">
    <property type="nucleotide sequence ID" value="NZ_BJEG01000004.1"/>
</dbReference>
<evidence type="ECO:0000313" key="3">
    <source>
        <dbReference type="EMBL" id="SCB91458.1"/>
    </source>
</evidence>
<dbReference type="EMBL" id="JAAXPM010000005">
    <property type="protein sequence ID" value="NKY66958.1"/>
    <property type="molecule type" value="Genomic_DNA"/>
</dbReference>
<dbReference type="CDD" id="cd06553">
    <property type="entry name" value="ASCH_Ef3133_like"/>
    <property type="match status" value="1"/>
</dbReference>